<dbReference type="STRING" id="126156.SAMN05421670_1803"/>
<keyword evidence="1" id="KW-0812">Transmembrane</keyword>
<evidence type="ECO:0000256" key="1">
    <source>
        <dbReference type="SAM" id="Phobius"/>
    </source>
</evidence>
<feature type="domain" description="DUF4179" evidence="2">
    <location>
        <begin position="51"/>
        <end position="142"/>
    </location>
</feature>
<gene>
    <name evidence="4" type="ORF">SAMN05421670_1803</name>
</gene>
<dbReference type="InterPro" id="IPR025436">
    <property type="entry name" value="DUF4179"/>
</dbReference>
<reference evidence="5" key="1">
    <citation type="submission" date="2016-10" db="EMBL/GenBank/DDBJ databases">
        <authorList>
            <person name="Varghese N."/>
            <person name="Submissions S."/>
        </authorList>
    </citation>
    <scope>NUCLEOTIDE SEQUENCE [LARGE SCALE GENOMIC DNA]</scope>
    <source>
        <strain evidence="5">DSM 11706</strain>
    </source>
</reference>
<feature type="domain" description="DUF5643" evidence="3">
    <location>
        <begin position="231"/>
        <end position="342"/>
    </location>
</feature>
<sequence>MFEEEKKKLEQRKKSIYQVQVSKDKLYSAVQIGFEKAKKERMLKRTKLIKRSSWSVVIAAILLISFFTSISISPVFASKVASIPGMERIIALIQQDRGLIAAVENDFYQPLNLSQEKNGIMVTLDGVIADKKGIVVFYSVQSKEKNQPLEIEYLKLVNENYSNLPVNDTTFWASEKPIIEEKVFSSMMTLESVENQIVGDGNILWTIGLKKADKLEHFQIPFKFKKSSLVSKTIALNKEVSIEGQRIIVQKITIDPIRAEVKLKVDPNNSKKIFSFDNIKFTNDIGNEWSINNIGTTFRSLDETEWTIKFQSPYFNDSDNLKLVFGKVGAIDKDDAFILIDTESKKFLRQPSGSIFSDLEIENRKVSFTMDVNGEDTMLVSSSFVDNDGNEFFIKYDFTNPIPGKKYVKGFYEKTDERSLKIEFELPMESIQSPLRFDIVSYPSWIEEDVEIEVK</sequence>
<evidence type="ECO:0000313" key="5">
    <source>
        <dbReference type="Proteomes" id="UP000198734"/>
    </source>
</evidence>
<feature type="transmembrane region" description="Helical" evidence="1">
    <location>
        <begin position="54"/>
        <end position="77"/>
    </location>
</feature>
<evidence type="ECO:0000259" key="3">
    <source>
        <dbReference type="Pfam" id="PF18705"/>
    </source>
</evidence>
<dbReference type="InterPro" id="IPR040680">
    <property type="entry name" value="DUF5643"/>
</dbReference>
<dbReference type="Gene3D" id="2.60.40.1630">
    <property type="entry name" value="bacillus anthracis domain"/>
    <property type="match status" value="1"/>
</dbReference>
<evidence type="ECO:0000259" key="2">
    <source>
        <dbReference type="Pfam" id="PF13786"/>
    </source>
</evidence>
<evidence type="ECO:0008006" key="6">
    <source>
        <dbReference type="Google" id="ProtNLM"/>
    </source>
</evidence>
<keyword evidence="5" id="KW-1185">Reference proteome</keyword>
<dbReference type="Proteomes" id="UP000198734">
    <property type="component" value="Unassembled WGS sequence"/>
</dbReference>
<dbReference type="OrthoDB" id="2725974at2"/>
<dbReference type="AlphaFoldDB" id="A0A1I5XYU4"/>
<protein>
    <recommendedName>
        <fullName evidence="6">DUF4179 domain-containing protein</fullName>
    </recommendedName>
</protein>
<proteinExistence type="predicted"/>
<dbReference type="RefSeq" id="WP_093536314.1">
    <property type="nucleotide sequence ID" value="NZ_FOXU01000002.1"/>
</dbReference>
<keyword evidence="1" id="KW-1133">Transmembrane helix</keyword>
<keyword evidence="1" id="KW-0472">Membrane</keyword>
<organism evidence="4 5">
    <name type="scientific">Psychrobacillus psychrotolerans</name>
    <dbReference type="NCBI Taxonomy" id="126156"/>
    <lineage>
        <taxon>Bacteria</taxon>
        <taxon>Bacillati</taxon>
        <taxon>Bacillota</taxon>
        <taxon>Bacilli</taxon>
        <taxon>Bacillales</taxon>
        <taxon>Bacillaceae</taxon>
        <taxon>Psychrobacillus</taxon>
    </lineage>
</organism>
<evidence type="ECO:0000313" key="4">
    <source>
        <dbReference type="EMBL" id="SFQ37162.1"/>
    </source>
</evidence>
<dbReference type="Pfam" id="PF18705">
    <property type="entry name" value="DUF5643"/>
    <property type="match status" value="1"/>
</dbReference>
<dbReference type="Pfam" id="PF13786">
    <property type="entry name" value="DUF4179"/>
    <property type="match status" value="1"/>
</dbReference>
<name>A0A1I5XYU4_9BACI</name>
<accession>A0A1I5XYU4</accession>
<dbReference type="EMBL" id="FOXU01000002">
    <property type="protein sequence ID" value="SFQ37162.1"/>
    <property type="molecule type" value="Genomic_DNA"/>
</dbReference>